<organism evidence="1">
    <name type="scientific">Actinomyces succiniciruminis</name>
    <dbReference type="NCBI Taxonomy" id="1522002"/>
    <lineage>
        <taxon>Bacteria</taxon>
        <taxon>Bacillati</taxon>
        <taxon>Actinomycetota</taxon>
        <taxon>Actinomycetes</taxon>
        <taxon>Actinomycetales</taxon>
        <taxon>Actinomycetaceae</taxon>
        <taxon>Actinomyces</taxon>
    </lineage>
</organism>
<proteinExistence type="predicted"/>
<evidence type="ECO:0000313" key="1">
    <source>
        <dbReference type="EMBL" id="CED92437.1"/>
    </source>
</evidence>
<gene>
    <name evidence="1" type="ORF">AAM4_2605</name>
</gene>
<accession>A0A1L7RED8</accession>
<sequence>MRKTYRSVPAVLTTCPCEYGPCGHCSAGHHTDCPYEKPNNAQWAADRADVPAGWLTWPDKGVPNLGGTESWQVWETGVRHDGRCNCYLAGHHGALNQPPADPHKGRQTTIYDFLNDPATN</sequence>
<name>A0A1L7RED8_9ACTO</name>
<protein>
    <submittedName>
        <fullName evidence="1">Uncharacterized protein</fullName>
    </submittedName>
</protein>
<reference evidence="1" key="1">
    <citation type="submission" date="2014-07" db="EMBL/GenBank/DDBJ databases">
        <authorList>
            <person name="Zhang J.E."/>
            <person name="Yang H."/>
            <person name="Guo J."/>
            <person name="Deng Z."/>
            <person name="Luo H."/>
            <person name="Luo M."/>
            <person name="Zhao B."/>
        </authorList>
    </citation>
    <scope>NUCLEOTIDE SEQUENCE</scope>
    <source>
        <strain evidence="1">AM4</strain>
    </source>
</reference>
<dbReference type="EMBL" id="LK995540">
    <property type="protein sequence ID" value="CED92437.1"/>
    <property type="molecule type" value="Genomic_DNA"/>
</dbReference>
<dbReference type="AlphaFoldDB" id="A0A1L7RED8"/>